<dbReference type="Proteomes" id="UP000013781">
    <property type="component" value="Unassembled WGS sequence"/>
</dbReference>
<proteinExistence type="predicted"/>
<dbReference type="AlphaFoldDB" id="R2RH02"/>
<evidence type="ECO:0000313" key="4">
    <source>
        <dbReference type="Proteomes" id="UP000013781"/>
    </source>
</evidence>
<accession>R2RH02</accession>
<dbReference type="Proteomes" id="UP000014157">
    <property type="component" value="Unassembled WGS sequence"/>
</dbReference>
<dbReference type="PATRIC" id="fig|1158609.3.peg.252"/>
<dbReference type="EMBL" id="AJAS01000002">
    <property type="protein sequence ID" value="EOI06926.1"/>
    <property type="molecule type" value="Genomic_DNA"/>
</dbReference>
<keyword evidence="5" id="KW-1185">Reference proteome</keyword>
<protein>
    <recommendedName>
        <fullName evidence="6">Bacterial toxin 24 domain-containing protein</fullName>
    </recommendedName>
</protein>
<evidence type="ECO:0000313" key="3">
    <source>
        <dbReference type="EMBL" id="EOT65268.1"/>
    </source>
</evidence>
<feature type="compositionally biased region" description="Basic and acidic residues" evidence="1">
    <location>
        <begin position="161"/>
        <end position="182"/>
    </location>
</feature>
<organism evidence="2 4">
    <name type="scientific">Enterococcus moraviensis ATCC BAA-383</name>
    <dbReference type="NCBI Taxonomy" id="1158609"/>
    <lineage>
        <taxon>Bacteria</taxon>
        <taxon>Bacillati</taxon>
        <taxon>Bacillota</taxon>
        <taxon>Bacilli</taxon>
        <taxon>Lactobacillales</taxon>
        <taxon>Enterococcaceae</taxon>
        <taxon>Enterococcus</taxon>
    </lineage>
</organism>
<dbReference type="HOGENOM" id="CLU_1479890_0_0_9"/>
<dbReference type="eggNOG" id="ENOG5032DFC">
    <property type="taxonomic scope" value="Bacteria"/>
</dbReference>
<evidence type="ECO:0008006" key="6">
    <source>
        <dbReference type="Google" id="ProtNLM"/>
    </source>
</evidence>
<gene>
    <name evidence="3" type="ORF">I586_03002</name>
    <name evidence="2" type="ORF">UAY_00268</name>
</gene>
<reference evidence="3 5" key="2">
    <citation type="submission" date="2013-03" db="EMBL/GenBank/DDBJ databases">
        <title>The Genome Sequence of Enterococcus moraviensis BAA-383 (PacBio/Illumina hybrid assembly).</title>
        <authorList>
            <consortium name="The Broad Institute Genomics Platform"/>
            <consortium name="The Broad Institute Genome Sequencing Center for Infectious Disease"/>
            <person name="Earl A."/>
            <person name="Russ C."/>
            <person name="Gilmore M."/>
            <person name="Surin D."/>
            <person name="Walker B."/>
            <person name="Young S."/>
            <person name="Zeng Q."/>
            <person name="Gargeya S."/>
            <person name="Fitzgerald M."/>
            <person name="Haas B."/>
            <person name="Abouelleil A."/>
            <person name="Allen A.W."/>
            <person name="Alvarado L."/>
            <person name="Arachchi H.M."/>
            <person name="Berlin A.M."/>
            <person name="Chapman S.B."/>
            <person name="Gainer-Dewar J."/>
            <person name="Goldberg J."/>
            <person name="Griggs A."/>
            <person name="Gujja S."/>
            <person name="Hansen M."/>
            <person name="Howarth C."/>
            <person name="Imamovic A."/>
            <person name="Ireland A."/>
            <person name="Larimer J."/>
            <person name="McCowan C."/>
            <person name="Murphy C."/>
            <person name="Pearson M."/>
            <person name="Poon T.W."/>
            <person name="Priest M."/>
            <person name="Roberts A."/>
            <person name="Saif S."/>
            <person name="Shea T."/>
            <person name="Sisk P."/>
            <person name="Sykes S."/>
            <person name="Wortman J."/>
            <person name="Nusbaum C."/>
            <person name="Birren B."/>
        </authorList>
    </citation>
    <scope>NUCLEOTIDE SEQUENCE [LARGE SCALE GENOMIC DNA]</scope>
    <source>
        <strain evidence="3 5">ATCC BAA-383</strain>
    </source>
</reference>
<evidence type="ECO:0000313" key="2">
    <source>
        <dbReference type="EMBL" id="EOI06926.1"/>
    </source>
</evidence>
<name>R2RH02_9ENTE</name>
<evidence type="ECO:0000313" key="5">
    <source>
        <dbReference type="Proteomes" id="UP000014157"/>
    </source>
</evidence>
<dbReference type="EMBL" id="ASWB01000004">
    <property type="protein sequence ID" value="EOT65268.1"/>
    <property type="molecule type" value="Genomic_DNA"/>
</dbReference>
<comment type="caution">
    <text evidence="2">The sequence shown here is derived from an EMBL/GenBank/DDBJ whole genome shotgun (WGS) entry which is preliminary data.</text>
</comment>
<feature type="region of interest" description="Disordered" evidence="1">
    <location>
        <begin position="146"/>
        <end position="182"/>
    </location>
</feature>
<evidence type="ECO:0000256" key="1">
    <source>
        <dbReference type="SAM" id="MobiDB-lite"/>
    </source>
</evidence>
<sequence>MTFFIVFYGLEESFLFFSISSASFRNCRMTSTLITSISSSVILNFSFPTSKIVFIFYISEPDSSLASYKGLKPVKGTKNVVVSDKANGAKDVIKNNLGKEIDITPSKAHTKVNKNPGPFGEPNSSVDILDSKGELTTRRFYDETGKAVRDVDMTNNGNPKQHPEYPHEHKWKYDSNGKPSRE</sequence>
<reference evidence="2 4" key="1">
    <citation type="submission" date="2013-02" db="EMBL/GenBank/DDBJ databases">
        <title>The Genome Sequence of Enterococcus moraviensis BAA-383.</title>
        <authorList>
            <consortium name="The Broad Institute Genome Sequencing Platform"/>
            <consortium name="The Broad Institute Genome Sequencing Center for Infectious Disease"/>
            <person name="Earl A.M."/>
            <person name="Gilmore M.S."/>
            <person name="Lebreton F."/>
            <person name="Walker B."/>
            <person name="Young S.K."/>
            <person name="Zeng Q."/>
            <person name="Gargeya S."/>
            <person name="Fitzgerald M."/>
            <person name="Haas B."/>
            <person name="Abouelleil A."/>
            <person name="Alvarado L."/>
            <person name="Arachchi H.M."/>
            <person name="Berlin A.M."/>
            <person name="Chapman S.B."/>
            <person name="Dewar J."/>
            <person name="Goldberg J."/>
            <person name="Griggs A."/>
            <person name="Gujja S."/>
            <person name="Hansen M."/>
            <person name="Howarth C."/>
            <person name="Imamovic A."/>
            <person name="Larimer J."/>
            <person name="McCowan C."/>
            <person name="Murphy C."/>
            <person name="Neiman D."/>
            <person name="Pearson M."/>
            <person name="Priest M."/>
            <person name="Roberts A."/>
            <person name="Saif S."/>
            <person name="Shea T."/>
            <person name="Sisk P."/>
            <person name="Sykes S."/>
            <person name="Wortman J."/>
            <person name="Nusbaum C."/>
            <person name="Birren B."/>
        </authorList>
    </citation>
    <scope>NUCLEOTIDE SEQUENCE [LARGE SCALE GENOMIC DNA]</scope>
    <source>
        <strain evidence="2 4">ATCC BAA-383</strain>
    </source>
</reference>
<dbReference type="STRING" id="155617.RV09_GL003314"/>